<keyword evidence="1" id="KW-0808">Transferase</keyword>
<dbReference type="GO" id="GO:0016740">
    <property type="term" value="F:transferase activity"/>
    <property type="evidence" value="ECO:0007669"/>
    <property type="project" value="UniProtKB-KW"/>
</dbReference>
<dbReference type="Proteomes" id="UP000547209">
    <property type="component" value="Unassembled WGS sequence"/>
</dbReference>
<comment type="caution">
    <text evidence="1">The sequence shown here is derived from an EMBL/GenBank/DDBJ whole genome shotgun (WGS) entry which is preliminary data.</text>
</comment>
<dbReference type="SUPFAM" id="SSF53328">
    <property type="entry name" value="Formyltransferase"/>
    <property type="match status" value="1"/>
</dbReference>
<gene>
    <name evidence="1" type="ORF">H7C19_13465</name>
</gene>
<proteinExistence type="predicted"/>
<name>A0A7X0VFW0_9BACL</name>
<protein>
    <submittedName>
        <fullName evidence="1">Methionyl-tRNA formyltransferase</fullName>
    </submittedName>
</protein>
<dbReference type="AlphaFoldDB" id="A0A7X0VFW0"/>
<organism evidence="1 2">
    <name type="scientific">Cohnella nanjingensis</name>
    <dbReference type="NCBI Taxonomy" id="1387779"/>
    <lineage>
        <taxon>Bacteria</taxon>
        <taxon>Bacillati</taxon>
        <taxon>Bacillota</taxon>
        <taxon>Bacilli</taxon>
        <taxon>Bacillales</taxon>
        <taxon>Paenibacillaceae</taxon>
        <taxon>Cohnella</taxon>
    </lineage>
</organism>
<sequence length="183" mass="20893">MVWIHDAAELEPGDVAFFLGCEQLVSPERLALHANNLVVHASDLPRGKGWSPLTWQVLEGKDEIPVVLFEAAEKVDSGPIYGRRTMAFRGTELIDEMRRQLAAATFELCEEFLARYPDVLREGVTQQGEATFYSRRGPADSRLDPDRSIREQFRLMRVADNDRYPCYFELDGQTFLVKVEKGR</sequence>
<reference evidence="1 2" key="1">
    <citation type="submission" date="2020-08" db="EMBL/GenBank/DDBJ databases">
        <title>Cohnella phylogeny.</title>
        <authorList>
            <person name="Dunlap C."/>
        </authorList>
    </citation>
    <scope>NUCLEOTIDE SEQUENCE [LARGE SCALE GENOMIC DNA]</scope>
    <source>
        <strain evidence="1 2">DSM 28246</strain>
    </source>
</reference>
<evidence type="ECO:0000313" key="2">
    <source>
        <dbReference type="Proteomes" id="UP000547209"/>
    </source>
</evidence>
<evidence type="ECO:0000313" key="1">
    <source>
        <dbReference type="EMBL" id="MBB6671693.1"/>
    </source>
</evidence>
<keyword evidence="2" id="KW-1185">Reference proteome</keyword>
<dbReference type="EMBL" id="JACJVP010000023">
    <property type="protein sequence ID" value="MBB6671693.1"/>
    <property type="molecule type" value="Genomic_DNA"/>
</dbReference>
<dbReference type="Gene3D" id="3.40.50.12230">
    <property type="match status" value="1"/>
</dbReference>
<dbReference type="InterPro" id="IPR036477">
    <property type="entry name" value="Formyl_transf_N_sf"/>
</dbReference>
<accession>A0A7X0VFW0</accession>